<protein>
    <submittedName>
        <fullName evidence="1">(Mediterranean fruit fly) hypothetical protein</fullName>
    </submittedName>
</protein>
<reference evidence="1" key="1">
    <citation type="submission" date="2020-11" db="EMBL/GenBank/DDBJ databases">
        <authorList>
            <person name="Whitehead M."/>
        </authorList>
    </citation>
    <scope>NUCLEOTIDE SEQUENCE</scope>
    <source>
        <strain evidence="1">EGII</strain>
    </source>
</reference>
<proteinExistence type="predicted"/>
<organism evidence="1 2">
    <name type="scientific">Ceratitis capitata</name>
    <name type="common">Mediterranean fruit fly</name>
    <name type="synonym">Tephritis capitata</name>
    <dbReference type="NCBI Taxonomy" id="7213"/>
    <lineage>
        <taxon>Eukaryota</taxon>
        <taxon>Metazoa</taxon>
        <taxon>Ecdysozoa</taxon>
        <taxon>Arthropoda</taxon>
        <taxon>Hexapoda</taxon>
        <taxon>Insecta</taxon>
        <taxon>Pterygota</taxon>
        <taxon>Neoptera</taxon>
        <taxon>Endopterygota</taxon>
        <taxon>Diptera</taxon>
        <taxon>Brachycera</taxon>
        <taxon>Muscomorpha</taxon>
        <taxon>Tephritoidea</taxon>
        <taxon>Tephritidae</taxon>
        <taxon>Ceratitis</taxon>
        <taxon>Ceratitis</taxon>
    </lineage>
</organism>
<keyword evidence="2" id="KW-1185">Reference proteome</keyword>
<dbReference type="EMBL" id="CAJHJT010000001">
    <property type="protein sequence ID" value="CAD6994538.1"/>
    <property type="molecule type" value="Genomic_DNA"/>
</dbReference>
<evidence type="ECO:0000313" key="1">
    <source>
        <dbReference type="EMBL" id="CAD6994538.1"/>
    </source>
</evidence>
<sequence length="159" mass="18683">MKFKIVYEQKCDYNSEENYWYFAKEDVWKQQRINSTAFIQQTNTIDPRRSDYFHPKKCLQTETEIPSSANHRLFSSTQPLQCYKCYISPALSFTFYSLSENIQRNYKTTTSTTPPISVANKNSIQIALPFRTRMNKARAEVCVKCVRVCSKKMSMDSIH</sequence>
<name>A0A811U862_CERCA</name>
<evidence type="ECO:0000313" key="2">
    <source>
        <dbReference type="Proteomes" id="UP000606786"/>
    </source>
</evidence>
<dbReference type="AlphaFoldDB" id="A0A811U862"/>
<comment type="caution">
    <text evidence="1">The sequence shown here is derived from an EMBL/GenBank/DDBJ whole genome shotgun (WGS) entry which is preliminary data.</text>
</comment>
<accession>A0A811U862</accession>
<gene>
    <name evidence="1" type="ORF">CCAP1982_LOCUS3281</name>
</gene>
<dbReference type="Proteomes" id="UP000606786">
    <property type="component" value="Unassembled WGS sequence"/>
</dbReference>